<gene>
    <name evidence="1" type="ORF">AVDCRST_MAG88-378</name>
</gene>
<accession>A0A6J4UB02</accession>
<name>A0A6J4UB02_9BACT</name>
<dbReference type="EMBL" id="CADCWM010000122">
    <property type="protein sequence ID" value="CAA9545629.1"/>
    <property type="molecule type" value="Genomic_DNA"/>
</dbReference>
<feature type="non-terminal residue" evidence="1">
    <location>
        <position position="1"/>
    </location>
</feature>
<organism evidence="1">
    <name type="scientific">uncultured Thermomicrobiales bacterium</name>
    <dbReference type="NCBI Taxonomy" id="1645740"/>
    <lineage>
        <taxon>Bacteria</taxon>
        <taxon>Pseudomonadati</taxon>
        <taxon>Thermomicrobiota</taxon>
        <taxon>Thermomicrobia</taxon>
        <taxon>Thermomicrobiales</taxon>
        <taxon>environmental samples</taxon>
    </lineage>
</organism>
<sequence>AAAYGLARERWGAAVVAVHITPARSRA</sequence>
<dbReference type="AlphaFoldDB" id="A0A6J4UB02"/>
<reference evidence="1" key="1">
    <citation type="submission" date="2020-02" db="EMBL/GenBank/DDBJ databases">
        <authorList>
            <person name="Meier V. D."/>
        </authorList>
    </citation>
    <scope>NUCLEOTIDE SEQUENCE</scope>
    <source>
        <strain evidence="1">AVDCRST_MAG88</strain>
    </source>
</reference>
<evidence type="ECO:0000313" key="1">
    <source>
        <dbReference type="EMBL" id="CAA9545629.1"/>
    </source>
</evidence>
<proteinExistence type="predicted"/>
<protein>
    <submittedName>
        <fullName evidence="1">Uncharacterized protein</fullName>
    </submittedName>
</protein>